<keyword evidence="3" id="KW-0378">Hydrolase</keyword>
<evidence type="ECO:0000259" key="5">
    <source>
        <dbReference type="PROSITE" id="PS50240"/>
    </source>
</evidence>
<keyword evidence="1" id="KW-1015">Disulfide bond</keyword>
<evidence type="ECO:0000256" key="3">
    <source>
        <dbReference type="RuleBase" id="RU363034"/>
    </source>
</evidence>
<dbReference type="InterPro" id="IPR009003">
    <property type="entry name" value="Peptidase_S1_PA"/>
</dbReference>
<keyword evidence="3" id="KW-0645">Protease</keyword>
<dbReference type="GO" id="GO:0004252">
    <property type="term" value="F:serine-type endopeptidase activity"/>
    <property type="evidence" value="ECO:0007669"/>
    <property type="project" value="InterPro"/>
</dbReference>
<dbReference type="InterPro" id="IPR043504">
    <property type="entry name" value="Peptidase_S1_PA_chymotrypsin"/>
</dbReference>
<feature type="chain" id="PRO_5033010718" description="Peptidase S1 domain-containing protein" evidence="4">
    <location>
        <begin position="23"/>
        <end position="284"/>
    </location>
</feature>
<dbReference type="OrthoDB" id="60866at2759"/>
<proteinExistence type="inferred from homology"/>
<evidence type="ECO:0000256" key="2">
    <source>
        <dbReference type="ARBA" id="ARBA00024195"/>
    </source>
</evidence>
<dbReference type="PROSITE" id="PS00135">
    <property type="entry name" value="TRYPSIN_SER"/>
    <property type="match status" value="1"/>
</dbReference>
<feature type="domain" description="Peptidase S1" evidence="5">
    <location>
        <begin position="28"/>
        <end position="282"/>
    </location>
</feature>
<accession>A0A814PBZ9</accession>
<dbReference type="Gene3D" id="2.40.10.10">
    <property type="entry name" value="Trypsin-like serine proteases"/>
    <property type="match status" value="1"/>
</dbReference>
<keyword evidence="4" id="KW-0732">Signal</keyword>
<sequence>MLNTFSIILLGLVSLNSSTLNAFDFLKIINGEPLPPGAFPFMVSLGFLRIKNYAHTCGGTIVSRYHILTAAHCVRDLGNSYNYTEYFEKKQQVLVAIAGTNNITGYSFFSLFNRDNVYLIKKISYNTAFTQITSPEDIAVLRVDKEFIFSLKISKIRLASTRDLSVIFGQKAIITGWGYTEEGRISNWLMYSTVSVLNGQNNPECGGFDNTQYCIKDLTKRNSNVCYGDSGSPLLRFEKYEWVQYGIASFVFVDSNKSCLNELPSFYTMIPLLKRWTIQQIQSI</sequence>
<dbReference type="SUPFAM" id="SSF50494">
    <property type="entry name" value="Trypsin-like serine proteases"/>
    <property type="match status" value="1"/>
</dbReference>
<dbReference type="AlphaFoldDB" id="A0A814PBZ9"/>
<feature type="signal peptide" evidence="4">
    <location>
        <begin position="1"/>
        <end position="22"/>
    </location>
</feature>
<dbReference type="EMBL" id="CAJNOC010007650">
    <property type="protein sequence ID" value="CAF1102639.1"/>
    <property type="molecule type" value="Genomic_DNA"/>
</dbReference>
<name>A0A814PBZ9_9BILA</name>
<dbReference type="GO" id="GO:0006508">
    <property type="term" value="P:proteolysis"/>
    <property type="evidence" value="ECO:0007669"/>
    <property type="project" value="UniProtKB-KW"/>
</dbReference>
<keyword evidence="7" id="KW-1185">Reference proteome</keyword>
<dbReference type="PRINTS" id="PR00722">
    <property type="entry name" value="CHYMOTRYPSIN"/>
</dbReference>
<organism evidence="6 7">
    <name type="scientific">Brachionus calyciflorus</name>
    <dbReference type="NCBI Taxonomy" id="104777"/>
    <lineage>
        <taxon>Eukaryota</taxon>
        <taxon>Metazoa</taxon>
        <taxon>Spiralia</taxon>
        <taxon>Gnathifera</taxon>
        <taxon>Rotifera</taxon>
        <taxon>Eurotatoria</taxon>
        <taxon>Monogononta</taxon>
        <taxon>Pseudotrocha</taxon>
        <taxon>Ploima</taxon>
        <taxon>Brachionidae</taxon>
        <taxon>Brachionus</taxon>
    </lineage>
</organism>
<dbReference type="InterPro" id="IPR001314">
    <property type="entry name" value="Peptidase_S1A"/>
</dbReference>
<dbReference type="InterPro" id="IPR018114">
    <property type="entry name" value="TRYPSIN_HIS"/>
</dbReference>
<dbReference type="PANTHER" id="PTHR24256">
    <property type="entry name" value="TRYPTASE-RELATED"/>
    <property type="match status" value="1"/>
</dbReference>
<dbReference type="Pfam" id="PF00089">
    <property type="entry name" value="Trypsin"/>
    <property type="match status" value="1"/>
</dbReference>
<dbReference type="InterPro" id="IPR001254">
    <property type="entry name" value="Trypsin_dom"/>
</dbReference>
<dbReference type="CDD" id="cd00190">
    <property type="entry name" value="Tryp_SPc"/>
    <property type="match status" value="1"/>
</dbReference>
<gene>
    <name evidence="6" type="ORF">OXX778_LOCUS21230</name>
</gene>
<protein>
    <recommendedName>
        <fullName evidence="5">Peptidase S1 domain-containing protein</fullName>
    </recommendedName>
</protein>
<dbReference type="Proteomes" id="UP000663879">
    <property type="component" value="Unassembled WGS sequence"/>
</dbReference>
<dbReference type="InterPro" id="IPR033116">
    <property type="entry name" value="TRYPSIN_SER"/>
</dbReference>
<comment type="caution">
    <text evidence="6">The sequence shown here is derived from an EMBL/GenBank/DDBJ whole genome shotgun (WGS) entry which is preliminary data.</text>
</comment>
<evidence type="ECO:0000256" key="1">
    <source>
        <dbReference type="ARBA" id="ARBA00023157"/>
    </source>
</evidence>
<evidence type="ECO:0000313" key="6">
    <source>
        <dbReference type="EMBL" id="CAF1102639.1"/>
    </source>
</evidence>
<dbReference type="InterPro" id="IPR051487">
    <property type="entry name" value="Ser/Thr_Proteases_Immune/Dev"/>
</dbReference>
<evidence type="ECO:0000256" key="4">
    <source>
        <dbReference type="SAM" id="SignalP"/>
    </source>
</evidence>
<dbReference type="SMART" id="SM00020">
    <property type="entry name" value="Tryp_SPc"/>
    <property type="match status" value="1"/>
</dbReference>
<dbReference type="PROSITE" id="PS50240">
    <property type="entry name" value="TRYPSIN_DOM"/>
    <property type="match status" value="1"/>
</dbReference>
<keyword evidence="3" id="KW-0720">Serine protease</keyword>
<dbReference type="PROSITE" id="PS00134">
    <property type="entry name" value="TRYPSIN_HIS"/>
    <property type="match status" value="1"/>
</dbReference>
<reference evidence="6" key="1">
    <citation type="submission" date="2021-02" db="EMBL/GenBank/DDBJ databases">
        <authorList>
            <person name="Nowell W R."/>
        </authorList>
    </citation>
    <scope>NUCLEOTIDE SEQUENCE</scope>
    <source>
        <strain evidence="6">Ploen Becks lab</strain>
    </source>
</reference>
<comment type="similarity">
    <text evidence="2">Belongs to the peptidase S1 family. CLIP subfamily.</text>
</comment>
<evidence type="ECO:0000313" key="7">
    <source>
        <dbReference type="Proteomes" id="UP000663879"/>
    </source>
</evidence>